<evidence type="ECO:0000256" key="2">
    <source>
        <dbReference type="SAM" id="SignalP"/>
    </source>
</evidence>
<gene>
    <name evidence="3" type="ORF">FB559_5858</name>
</gene>
<dbReference type="PROSITE" id="PS51257">
    <property type="entry name" value="PROKAR_LIPOPROTEIN"/>
    <property type="match status" value="1"/>
</dbReference>
<organism evidence="3 4">
    <name type="scientific">Actinoallomurus bryophytorum</name>
    <dbReference type="NCBI Taxonomy" id="1490222"/>
    <lineage>
        <taxon>Bacteria</taxon>
        <taxon>Bacillati</taxon>
        <taxon>Actinomycetota</taxon>
        <taxon>Actinomycetes</taxon>
        <taxon>Streptosporangiales</taxon>
        <taxon>Thermomonosporaceae</taxon>
        <taxon>Actinoallomurus</taxon>
    </lineage>
</organism>
<keyword evidence="3" id="KW-0449">Lipoprotein</keyword>
<keyword evidence="2" id="KW-0732">Signal</keyword>
<dbReference type="RefSeq" id="WP_141959493.1">
    <property type="nucleotide sequence ID" value="NZ_VFOZ01000001.1"/>
</dbReference>
<dbReference type="OrthoDB" id="597632at2"/>
<dbReference type="InterPro" id="IPR005297">
    <property type="entry name" value="Lipoprotein_repeat"/>
</dbReference>
<feature type="chain" id="PRO_5038452070" evidence="2">
    <location>
        <begin position="20"/>
        <end position="194"/>
    </location>
</feature>
<feature type="compositionally biased region" description="Low complexity" evidence="1">
    <location>
        <begin position="38"/>
        <end position="49"/>
    </location>
</feature>
<comment type="caution">
    <text evidence="3">The sequence shown here is derived from an EMBL/GenBank/DDBJ whole genome shotgun (WGS) entry which is preliminary data.</text>
</comment>
<keyword evidence="4" id="KW-1185">Reference proteome</keyword>
<reference evidence="3 4" key="1">
    <citation type="submission" date="2019-06" db="EMBL/GenBank/DDBJ databases">
        <title>Sequencing the genomes of 1000 actinobacteria strains.</title>
        <authorList>
            <person name="Klenk H.-P."/>
        </authorList>
    </citation>
    <scope>NUCLEOTIDE SEQUENCE [LARGE SCALE GENOMIC DNA]</scope>
    <source>
        <strain evidence="3 4">DSM 102200</strain>
    </source>
</reference>
<name>A0A543CT05_9ACTN</name>
<dbReference type="Proteomes" id="UP000316096">
    <property type="component" value="Unassembled WGS sequence"/>
</dbReference>
<dbReference type="GO" id="GO:0043448">
    <property type="term" value="P:alkane catabolic process"/>
    <property type="evidence" value="ECO:0007669"/>
    <property type="project" value="TreeGrafter"/>
</dbReference>
<feature type="compositionally biased region" description="Low complexity" evidence="1">
    <location>
        <begin position="58"/>
        <end position="73"/>
    </location>
</feature>
<sequence length="194" mass="20208">MRKAVSVACVLTAGFGLFASGCGGRQPALPRSGGYAQPSSPVPESSPSAETPPPTGAPEPSSTGGPESPAPGTVPLEIGTRETRYGRILVDGQGRTIYVSAKDNADFESMCTGSCTKEWPPLFTNGQINAGPGVNSAWLGTIGRSDGPVQVEYNGWPLYYSTRDAEPRDIKGQGVASNGTTWYVIDADKGQKVK</sequence>
<evidence type="ECO:0000313" key="4">
    <source>
        <dbReference type="Proteomes" id="UP000316096"/>
    </source>
</evidence>
<feature type="region of interest" description="Disordered" evidence="1">
    <location>
        <begin position="29"/>
        <end position="80"/>
    </location>
</feature>
<evidence type="ECO:0000256" key="1">
    <source>
        <dbReference type="SAM" id="MobiDB-lite"/>
    </source>
</evidence>
<protein>
    <submittedName>
        <fullName evidence="3">Putative lipoprotein with Yx(FWY)xxD motif</fullName>
    </submittedName>
</protein>
<dbReference type="PANTHER" id="PTHR39335">
    <property type="entry name" value="BLL4220 PROTEIN"/>
    <property type="match status" value="1"/>
</dbReference>
<evidence type="ECO:0000313" key="3">
    <source>
        <dbReference type="EMBL" id="TQM00151.1"/>
    </source>
</evidence>
<dbReference type="PANTHER" id="PTHR39335:SF1">
    <property type="entry name" value="BLL4220 PROTEIN"/>
    <property type="match status" value="1"/>
</dbReference>
<dbReference type="EMBL" id="VFOZ01000001">
    <property type="protein sequence ID" value="TQM00151.1"/>
    <property type="molecule type" value="Genomic_DNA"/>
</dbReference>
<feature type="signal peptide" evidence="2">
    <location>
        <begin position="1"/>
        <end position="19"/>
    </location>
</feature>
<dbReference type="AlphaFoldDB" id="A0A543CT05"/>
<dbReference type="Pfam" id="PF03640">
    <property type="entry name" value="Lipoprotein_15"/>
    <property type="match status" value="2"/>
</dbReference>
<accession>A0A543CT05</accession>
<proteinExistence type="predicted"/>